<dbReference type="InterPro" id="IPR001878">
    <property type="entry name" value="Znf_CCHC"/>
</dbReference>
<protein>
    <recommendedName>
        <fullName evidence="3">CCHC-type domain-containing protein</fullName>
    </recommendedName>
</protein>
<reference evidence="4 5" key="1">
    <citation type="submission" date="2019-01" db="EMBL/GenBank/DDBJ databases">
        <title>Sequencing of cultivated peanut Arachis hypogaea provides insights into genome evolution and oil improvement.</title>
        <authorList>
            <person name="Chen X."/>
        </authorList>
    </citation>
    <scope>NUCLEOTIDE SEQUENCE [LARGE SCALE GENOMIC DNA]</scope>
    <source>
        <strain evidence="5">cv. Fuhuasheng</strain>
        <tissue evidence="4">Leaves</tissue>
    </source>
</reference>
<dbReference type="Proteomes" id="UP000289738">
    <property type="component" value="Chromosome B02"/>
</dbReference>
<evidence type="ECO:0000313" key="4">
    <source>
        <dbReference type="EMBL" id="RYR25358.1"/>
    </source>
</evidence>
<organism evidence="4 5">
    <name type="scientific">Arachis hypogaea</name>
    <name type="common">Peanut</name>
    <dbReference type="NCBI Taxonomy" id="3818"/>
    <lineage>
        <taxon>Eukaryota</taxon>
        <taxon>Viridiplantae</taxon>
        <taxon>Streptophyta</taxon>
        <taxon>Embryophyta</taxon>
        <taxon>Tracheophyta</taxon>
        <taxon>Spermatophyta</taxon>
        <taxon>Magnoliopsida</taxon>
        <taxon>eudicotyledons</taxon>
        <taxon>Gunneridae</taxon>
        <taxon>Pentapetalae</taxon>
        <taxon>rosids</taxon>
        <taxon>fabids</taxon>
        <taxon>Fabales</taxon>
        <taxon>Fabaceae</taxon>
        <taxon>Papilionoideae</taxon>
        <taxon>50 kb inversion clade</taxon>
        <taxon>dalbergioids sensu lato</taxon>
        <taxon>Dalbergieae</taxon>
        <taxon>Pterocarpus clade</taxon>
        <taxon>Arachis</taxon>
    </lineage>
</organism>
<comment type="caution">
    <text evidence="4">The sequence shown here is derived from an EMBL/GenBank/DDBJ whole genome shotgun (WGS) entry which is preliminary data.</text>
</comment>
<sequence>MKVPSQPMKSHSQPKKVTRQGSAVSPQPNTPSETAKKSQGNSNKNKDGGSGCRLTRFGRHVKEVPIQKEDSDSHDSYESTEDELYKPPKVVGDNLYNSEKDTETDNRNSSGRKDSKFEVREKHRPPKTRLRDKEIETDDSSYEGSEDEQSSDSETWKTDKKKRRREKDEQPTGSKTKMKRKYNPIRCMFCGKVGHNKRSCAKKKAFDAEENAR</sequence>
<dbReference type="InterPro" id="IPR036875">
    <property type="entry name" value="Znf_CCHC_sf"/>
</dbReference>
<feature type="compositionally biased region" description="Basic and acidic residues" evidence="2">
    <location>
        <begin position="60"/>
        <end position="77"/>
    </location>
</feature>
<keyword evidence="5" id="KW-1185">Reference proteome</keyword>
<dbReference type="GO" id="GO:0008270">
    <property type="term" value="F:zinc ion binding"/>
    <property type="evidence" value="ECO:0007669"/>
    <property type="project" value="UniProtKB-KW"/>
</dbReference>
<feature type="region of interest" description="Disordered" evidence="2">
    <location>
        <begin position="1"/>
        <end position="180"/>
    </location>
</feature>
<evidence type="ECO:0000313" key="5">
    <source>
        <dbReference type="Proteomes" id="UP000289738"/>
    </source>
</evidence>
<evidence type="ECO:0000256" key="2">
    <source>
        <dbReference type="SAM" id="MobiDB-lite"/>
    </source>
</evidence>
<dbReference type="EMBL" id="SDMP01000012">
    <property type="protein sequence ID" value="RYR25358.1"/>
    <property type="molecule type" value="Genomic_DNA"/>
</dbReference>
<feature type="compositionally biased region" description="Acidic residues" evidence="2">
    <location>
        <begin position="135"/>
        <end position="151"/>
    </location>
</feature>
<accession>A0A445AG50</accession>
<keyword evidence="1" id="KW-0862">Zinc</keyword>
<dbReference type="PROSITE" id="PS50158">
    <property type="entry name" value="ZF_CCHC"/>
    <property type="match status" value="1"/>
</dbReference>
<feature type="domain" description="CCHC-type" evidence="3">
    <location>
        <begin position="186"/>
        <end position="200"/>
    </location>
</feature>
<proteinExistence type="predicted"/>
<feature type="compositionally biased region" description="Polar residues" evidence="2">
    <location>
        <begin position="19"/>
        <end position="33"/>
    </location>
</feature>
<evidence type="ECO:0000256" key="1">
    <source>
        <dbReference type="PROSITE-ProRule" id="PRU00047"/>
    </source>
</evidence>
<keyword evidence="1" id="KW-0479">Metal-binding</keyword>
<name>A0A445AG50_ARAHY</name>
<dbReference type="GO" id="GO:0003676">
    <property type="term" value="F:nucleic acid binding"/>
    <property type="evidence" value="ECO:0007669"/>
    <property type="project" value="InterPro"/>
</dbReference>
<keyword evidence="1" id="KW-0863">Zinc-finger</keyword>
<gene>
    <name evidence="4" type="ORF">Ahy_B02g059053</name>
</gene>
<dbReference type="AlphaFoldDB" id="A0A445AG50"/>
<feature type="compositionally biased region" description="Basic and acidic residues" evidence="2">
    <location>
        <begin position="98"/>
        <end position="121"/>
    </location>
</feature>
<evidence type="ECO:0000259" key="3">
    <source>
        <dbReference type="PROSITE" id="PS50158"/>
    </source>
</evidence>
<dbReference type="SUPFAM" id="SSF57756">
    <property type="entry name" value="Retrovirus zinc finger-like domains"/>
    <property type="match status" value="1"/>
</dbReference>